<protein>
    <submittedName>
        <fullName evidence="2">Uncharacterized protein</fullName>
    </submittedName>
</protein>
<dbReference type="EMBL" id="SNWQ01000005">
    <property type="protein sequence ID" value="TDO49788.1"/>
    <property type="molecule type" value="Genomic_DNA"/>
</dbReference>
<reference evidence="2 3" key="1">
    <citation type="submission" date="2019-03" db="EMBL/GenBank/DDBJ databases">
        <title>Genomic Encyclopedia of Type Strains, Phase III (KMG-III): the genomes of soil and plant-associated and newly described type strains.</title>
        <authorList>
            <person name="Whitman W."/>
        </authorList>
    </citation>
    <scope>NUCLEOTIDE SEQUENCE [LARGE SCALE GENOMIC DNA]</scope>
    <source>
        <strain evidence="2 3">VKM Ac-2527</strain>
    </source>
</reference>
<organism evidence="2 3">
    <name type="scientific">Kribbella caucasensis</name>
    <dbReference type="NCBI Taxonomy" id="2512215"/>
    <lineage>
        <taxon>Bacteria</taxon>
        <taxon>Bacillati</taxon>
        <taxon>Actinomycetota</taxon>
        <taxon>Actinomycetes</taxon>
        <taxon>Propionibacteriales</taxon>
        <taxon>Kribbellaceae</taxon>
        <taxon>Kribbella</taxon>
    </lineage>
</organism>
<gene>
    <name evidence="2" type="ORF">EV643_10515</name>
</gene>
<keyword evidence="3" id="KW-1185">Reference proteome</keyword>
<keyword evidence="1" id="KW-0812">Transmembrane</keyword>
<evidence type="ECO:0000313" key="2">
    <source>
        <dbReference type="EMBL" id="TDO49788.1"/>
    </source>
</evidence>
<evidence type="ECO:0000313" key="3">
    <source>
        <dbReference type="Proteomes" id="UP000295388"/>
    </source>
</evidence>
<dbReference type="Proteomes" id="UP000295388">
    <property type="component" value="Unassembled WGS sequence"/>
</dbReference>
<name>A0A4V3CAB3_9ACTN</name>
<sequence length="175" mass="18302">MTSVSPRARAGLAALGCLVIAIVAALAVDVRLDRHWVLRGLTLLLALGCAAVLAVDQGRRARQIIGVVGMLMFGLVFPVTTTTWATPPEIDFALAVATDAEAAAFKDARSVVLPGDVRAAAEARGGAVGTLKTDRTPEVRGADSFPVIVRPTPSQGRPRACITFENGFDAKVRPC</sequence>
<evidence type="ECO:0000256" key="1">
    <source>
        <dbReference type="SAM" id="Phobius"/>
    </source>
</evidence>
<proteinExistence type="predicted"/>
<dbReference type="OrthoDB" id="3827980at2"/>
<keyword evidence="1" id="KW-1133">Transmembrane helix</keyword>
<dbReference type="AlphaFoldDB" id="A0A4V3CAB3"/>
<accession>A0A4V3CAB3</accession>
<dbReference type="RefSeq" id="WP_133800081.1">
    <property type="nucleotide sequence ID" value="NZ_SNWQ01000005.1"/>
</dbReference>
<feature type="transmembrane region" description="Helical" evidence="1">
    <location>
        <begin position="37"/>
        <end position="55"/>
    </location>
</feature>
<feature type="transmembrane region" description="Helical" evidence="1">
    <location>
        <begin position="64"/>
        <end position="85"/>
    </location>
</feature>
<keyword evidence="1" id="KW-0472">Membrane</keyword>
<comment type="caution">
    <text evidence="2">The sequence shown here is derived from an EMBL/GenBank/DDBJ whole genome shotgun (WGS) entry which is preliminary data.</text>
</comment>